<reference evidence="2 3" key="1">
    <citation type="submission" date="2016-11" db="EMBL/GenBank/DDBJ databases">
        <authorList>
            <person name="Jaros S."/>
            <person name="Januszkiewicz K."/>
            <person name="Wedrychowicz H."/>
        </authorList>
    </citation>
    <scope>NUCLEOTIDE SEQUENCE [LARGE SCALE GENOMIC DNA]</scope>
    <source>
        <strain evidence="2 3">CGMCC 1.12145</strain>
    </source>
</reference>
<evidence type="ECO:0000313" key="3">
    <source>
        <dbReference type="Proteomes" id="UP000182248"/>
    </source>
</evidence>
<organism evidence="2 3">
    <name type="scientific">Sinomicrobium oceani</name>
    <dbReference type="NCBI Taxonomy" id="1150368"/>
    <lineage>
        <taxon>Bacteria</taxon>
        <taxon>Pseudomonadati</taxon>
        <taxon>Bacteroidota</taxon>
        <taxon>Flavobacteriia</taxon>
        <taxon>Flavobacteriales</taxon>
        <taxon>Flavobacteriaceae</taxon>
        <taxon>Sinomicrobium</taxon>
    </lineage>
</organism>
<evidence type="ECO:0000259" key="1">
    <source>
        <dbReference type="Pfam" id="PF07022"/>
    </source>
</evidence>
<proteinExistence type="predicted"/>
<name>A0A1K1NU77_9FLAO</name>
<dbReference type="RefSeq" id="WP_072316637.1">
    <property type="nucleotide sequence ID" value="NZ_FPJE01000006.1"/>
</dbReference>
<accession>A0A1K1NU77</accession>
<dbReference type="Gene3D" id="1.10.260.40">
    <property type="entry name" value="lambda repressor-like DNA-binding domains"/>
    <property type="match status" value="1"/>
</dbReference>
<protein>
    <submittedName>
        <fullName evidence="2">Bacteriophage CI repressor helix-turn-helix domain-containing protein</fullName>
    </submittedName>
</protein>
<dbReference type="Proteomes" id="UP000182248">
    <property type="component" value="Unassembled WGS sequence"/>
</dbReference>
<dbReference type="Pfam" id="PF07022">
    <property type="entry name" value="Phage_CI_repr"/>
    <property type="match status" value="1"/>
</dbReference>
<feature type="domain" description="Bacteriophage CI repressor N-terminal" evidence="1">
    <location>
        <begin position="21"/>
        <end position="81"/>
    </location>
</feature>
<keyword evidence="3" id="KW-1185">Reference proteome</keyword>
<gene>
    <name evidence="2" type="ORF">SAMN02927921_01399</name>
</gene>
<dbReference type="AlphaFoldDB" id="A0A1K1NU77"/>
<evidence type="ECO:0000313" key="2">
    <source>
        <dbReference type="EMBL" id="SFW37974.1"/>
    </source>
</evidence>
<dbReference type="InterPro" id="IPR010744">
    <property type="entry name" value="Phage_CI_N"/>
</dbReference>
<dbReference type="EMBL" id="FPJE01000006">
    <property type="protein sequence ID" value="SFW37974.1"/>
    <property type="molecule type" value="Genomic_DNA"/>
</dbReference>
<dbReference type="CDD" id="cd06462">
    <property type="entry name" value="Peptidase_S24_S26"/>
    <property type="match status" value="1"/>
</dbReference>
<dbReference type="STRING" id="1150368.SAMN02927921_01399"/>
<dbReference type="GO" id="GO:0003677">
    <property type="term" value="F:DNA binding"/>
    <property type="evidence" value="ECO:0007669"/>
    <property type="project" value="InterPro"/>
</dbReference>
<sequence>MKKTSQSTTSEEGEITFEVPEVLDRLKKHLNIRTNTELSDILEVKPNTISTWKKRNTLDYPRILSVCKTYSIDIDKIFFNKESDLGSPRNMNNTNSENAFSVVTGDMYFQYVYEAGKQEFIDSLPKFSFPFISGKKVRAFQVISSSMFPILKEGDYVVGEYIGKDIAKLINQNIYILISNLKGIYISRIQKDNSDPEVIHLVRDNQPNNNFFELEMTRSEIIEIWEVTSVFSLDLIGNTRKKG</sequence>
<dbReference type="GO" id="GO:0045892">
    <property type="term" value="P:negative regulation of DNA-templated transcription"/>
    <property type="evidence" value="ECO:0007669"/>
    <property type="project" value="InterPro"/>
</dbReference>
<dbReference type="OrthoDB" id="1425504at2"/>
<dbReference type="InterPro" id="IPR010982">
    <property type="entry name" value="Lambda_DNA-bd_dom_sf"/>
</dbReference>